<dbReference type="OMA" id="DHLWENS"/>
<evidence type="ECO:0000256" key="1">
    <source>
        <dbReference type="ARBA" id="ARBA00004123"/>
    </source>
</evidence>
<reference evidence="5" key="2">
    <citation type="submission" date="2022-03" db="EMBL/GenBank/DDBJ databases">
        <title>Draft title - Genomic analysis of global carrot germplasm unveils the trajectory of domestication and the origin of high carotenoid orange carrot.</title>
        <authorList>
            <person name="Iorizzo M."/>
            <person name="Ellison S."/>
            <person name="Senalik D."/>
            <person name="Macko-Podgorni A."/>
            <person name="Grzebelus D."/>
            <person name="Bostan H."/>
            <person name="Rolling W."/>
            <person name="Curaba J."/>
            <person name="Simon P."/>
        </authorList>
    </citation>
    <scope>NUCLEOTIDE SEQUENCE</scope>
    <source>
        <tissue evidence="5">Leaf</tissue>
    </source>
</reference>
<dbReference type="PANTHER" id="PTHR46338:SF13">
    <property type="entry name" value="TRANSCRIPTION INITIATION FACTOR TFIID SUBUNIT 8-LIKE"/>
    <property type="match status" value="1"/>
</dbReference>
<dbReference type="Proteomes" id="UP000077755">
    <property type="component" value="Chromosome 4"/>
</dbReference>
<keyword evidence="3" id="KW-0804">Transcription</keyword>
<reference evidence="5" key="1">
    <citation type="journal article" date="2016" name="Nat. Genet.">
        <title>A high-quality carrot genome assembly provides new insights into carotenoid accumulation and asterid genome evolution.</title>
        <authorList>
            <person name="Iorizzo M."/>
            <person name="Ellison S."/>
            <person name="Senalik D."/>
            <person name="Zeng P."/>
            <person name="Satapoomin P."/>
            <person name="Huang J."/>
            <person name="Bowman M."/>
            <person name="Iovene M."/>
            <person name="Sanseverino W."/>
            <person name="Cavagnaro P."/>
            <person name="Yildiz M."/>
            <person name="Macko-Podgorni A."/>
            <person name="Moranska E."/>
            <person name="Grzebelus E."/>
            <person name="Grzebelus D."/>
            <person name="Ashrafi H."/>
            <person name="Zheng Z."/>
            <person name="Cheng S."/>
            <person name="Spooner D."/>
            <person name="Van Deynze A."/>
            <person name="Simon P."/>
        </authorList>
    </citation>
    <scope>NUCLEOTIDE SEQUENCE</scope>
    <source>
        <tissue evidence="5">Leaf</tissue>
    </source>
</reference>
<evidence type="ECO:0000256" key="3">
    <source>
        <dbReference type="ARBA" id="ARBA00023163"/>
    </source>
</evidence>
<evidence type="ECO:0000256" key="4">
    <source>
        <dbReference type="ARBA" id="ARBA00023242"/>
    </source>
</evidence>
<dbReference type="AlphaFoldDB" id="A0A165XCG6"/>
<keyword evidence="2" id="KW-0805">Transcription regulation</keyword>
<evidence type="ECO:0000256" key="2">
    <source>
        <dbReference type="ARBA" id="ARBA00023015"/>
    </source>
</evidence>
<sequence length="254" mass="28114">MKSESQTSQSSPYHLAVTRVAVAQICRSVGFKSVQNSALSVITDIAGKYLQAIASGAVSAANSAGRTESNVVDIVAALEHLHSNTGFPGGSGVNFGFCSSGLLTDVMKFVKYTDEIPFAKPLRRERLRDKISNTCYENCENRRSYVPKWLPLMPEIRGLEVKRREYWPFTADKEMGVAVEGKNVEIGKREMLPVKRPKLKFKIEKGGIGFKGGLQNSGKRVLGEIWSENGESSRVGDDKKIVSYYVRRKKTTNT</sequence>
<dbReference type="PANTHER" id="PTHR46338">
    <property type="entry name" value="TRANSCRIPTION INITIATION FACTOR TFIID SUBUNIT 8"/>
    <property type="match status" value="1"/>
</dbReference>
<dbReference type="EMBL" id="CP093346">
    <property type="protein sequence ID" value="WOG96962.1"/>
    <property type="molecule type" value="Genomic_DNA"/>
</dbReference>
<dbReference type="InterPro" id="IPR006565">
    <property type="entry name" value="BTP"/>
</dbReference>
<keyword evidence="4" id="KW-0539">Nucleus</keyword>
<protein>
    <submittedName>
        <fullName evidence="5">Uncharacterized protein</fullName>
    </submittedName>
</protein>
<comment type="subcellular location">
    <subcellularLocation>
        <location evidence="1">Nucleus</location>
    </subcellularLocation>
</comment>
<dbReference type="Pfam" id="PF07524">
    <property type="entry name" value="Bromo_TP"/>
    <property type="match status" value="1"/>
</dbReference>
<dbReference type="OrthoDB" id="436852at2759"/>
<keyword evidence="6" id="KW-1185">Reference proteome</keyword>
<accession>A0A165XCG6</accession>
<dbReference type="SUPFAM" id="SSF47113">
    <property type="entry name" value="Histone-fold"/>
    <property type="match status" value="1"/>
</dbReference>
<dbReference type="SMART" id="SM00576">
    <property type="entry name" value="BTP"/>
    <property type="match status" value="1"/>
</dbReference>
<gene>
    <name evidence="5" type="ORF">DCAR_0416301</name>
</gene>
<name>A0A165XCG6_DAUCS</name>
<dbReference type="InterPro" id="IPR009072">
    <property type="entry name" value="Histone-fold"/>
</dbReference>
<dbReference type="InterPro" id="IPR037818">
    <property type="entry name" value="TAF8"/>
</dbReference>
<dbReference type="Gramene" id="KZM98029">
    <property type="protein sequence ID" value="KZM98029"/>
    <property type="gene ID" value="DCAR_014609"/>
</dbReference>
<proteinExistence type="predicted"/>
<evidence type="ECO:0000313" key="6">
    <source>
        <dbReference type="Proteomes" id="UP000077755"/>
    </source>
</evidence>
<dbReference type="Gene3D" id="1.10.20.10">
    <property type="entry name" value="Histone, subunit A"/>
    <property type="match status" value="1"/>
</dbReference>
<organism evidence="5 6">
    <name type="scientific">Daucus carota subsp. sativus</name>
    <name type="common">Carrot</name>
    <dbReference type="NCBI Taxonomy" id="79200"/>
    <lineage>
        <taxon>Eukaryota</taxon>
        <taxon>Viridiplantae</taxon>
        <taxon>Streptophyta</taxon>
        <taxon>Embryophyta</taxon>
        <taxon>Tracheophyta</taxon>
        <taxon>Spermatophyta</taxon>
        <taxon>Magnoliopsida</taxon>
        <taxon>eudicotyledons</taxon>
        <taxon>Gunneridae</taxon>
        <taxon>Pentapetalae</taxon>
        <taxon>asterids</taxon>
        <taxon>campanulids</taxon>
        <taxon>Apiales</taxon>
        <taxon>Apiaceae</taxon>
        <taxon>Apioideae</taxon>
        <taxon>Scandiceae</taxon>
        <taxon>Daucinae</taxon>
        <taxon>Daucus</taxon>
        <taxon>Daucus sect. Daucus</taxon>
    </lineage>
</organism>
<dbReference type="GO" id="GO:0046982">
    <property type="term" value="F:protein heterodimerization activity"/>
    <property type="evidence" value="ECO:0007669"/>
    <property type="project" value="InterPro"/>
</dbReference>
<dbReference type="GO" id="GO:0005669">
    <property type="term" value="C:transcription factor TFIID complex"/>
    <property type="evidence" value="ECO:0007669"/>
    <property type="project" value="InterPro"/>
</dbReference>
<evidence type="ECO:0000313" key="5">
    <source>
        <dbReference type="EMBL" id="WOG96962.1"/>
    </source>
</evidence>